<dbReference type="Proteomes" id="UP001139516">
    <property type="component" value="Unassembled WGS sequence"/>
</dbReference>
<keyword evidence="3" id="KW-1185">Reference proteome</keyword>
<accession>A0A9X2BZS3</accession>
<dbReference type="InterPro" id="IPR025161">
    <property type="entry name" value="IS402-like_dom"/>
</dbReference>
<evidence type="ECO:0000313" key="2">
    <source>
        <dbReference type="EMBL" id="MCK8787365.1"/>
    </source>
</evidence>
<dbReference type="Pfam" id="PF13340">
    <property type="entry name" value="DUF4096"/>
    <property type="match status" value="1"/>
</dbReference>
<sequence>MLTAAYPSDLNDAEWAILCPLLTPSRQAGHPQVLELRRIVEAVFYLLRTGCQWRALPHEFPPWPAVYWHYARWRRAGAWDAINAALRERRRVAIGRTAQPTAAT</sequence>
<dbReference type="PANTHER" id="PTHR30007">
    <property type="entry name" value="PHP DOMAIN PROTEIN"/>
    <property type="match status" value="1"/>
</dbReference>
<evidence type="ECO:0000259" key="1">
    <source>
        <dbReference type="Pfam" id="PF13340"/>
    </source>
</evidence>
<feature type="domain" description="Insertion element IS402-like" evidence="1">
    <location>
        <begin position="10"/>
        <end position="82"/>
    </location>
</feature>
<organism evidence="2 3">
    <name type="scientific">Roseomonas acroporae</name>
    <dbReference type="NCBI Taxonomy" id="2937791"/>
    <lineage>
        <taxon>Bacteria</taxon>
        <taxon>Pseudomonadati</taxon>
        <taxon>Pseudomonadota</taxon>
        <taxon>Alphaproteobacteria</taxon>
        <taxon>Acetobacterales</taxon>
        <taxon>Roseomonadaceae</taxon>
        <taxon>Roseomonas</taxon>
    </lineage>
</organism>
<gene>
    <name evidence="2" type="ORF">M0638_23630</name>
</gene>
<reference evidence="2" key="1">
    <citation type="submission" date="2022-04" db="EMBL/GenBank/DDBJ databases">
        <title>Roseomonas acroporae sp. nov., isolated from coral Acropora digitifera.</title>
        <authorList>
            <person name="Sun H."/>
        </authorList>
    </citation>
    <scope>NUCLEOTIDE SEQUENCE</scope>
    <source>
        <strain evidence="2">NAR14</strain>
    </source>
</reference>
<evidence type="ECO:0000313" key="3">
    <source>
        <dbReference type="Proteomes" id="UP001139516"/>
    </source>
</evidence>
<dbReference type="AlphaFoldDB" id="A0A9X2BZS3"/>
<dbReference type="PANTHER" id="PTHR30007:SF0">
    <property type="entry name" value="TRANSPOSASE"/>
    <property type="match status" value="1"/>
</dbReference>
<comment type="caution">
    <text evidence="2">The sequence shown here is derived from an EMBL/GenBank/DDBJ whole genome shotgun (WGS) entry which is preliminary data.</text>
</comment>
<dbReference type="RefSeq" id="WP_248669417.1">
    <property type="nucleotide sequence ID" value="NZ_JALPRX010000119.1"/>
</dbReference>
<name>A0A9X2BZS3_9PROT</name>
<proteinExistence type="predicted"/>
<dbReference type="EMBL" id="JALPRX010000119">
    <property type="protein sequence ID" value="MCK8787365.1"/>
    <property type="molecule type" value="Genomic_DNA"/>
</dbReference>
<protein>
    <submittedName>
        <fullName evidence="2">Transposase</fullName>
    </submittedName>
</protein>